<dbReference type="SUPFAM" id="SSF52540">
    <property type="entry name" value="P-loop containing nucleoside triphosphate hydrolases"/>
    <property type="match status" value="1"/>
</dbReference>
<dbReference type="InterPro" id="IPR014001">
    <property type="entry name" value="Helicase_ATP-bd"/>
</dbReference>
<evidence type="ECO:0000313" key="8">
    <source>
        <dbReference type="EMBL" id="SEQ20698.1"/>
    </source>
</evidence>
<dbReference type="PROSITE" id="PS51194">
    <property type="entry name" value="HELICASE_CTER"/>
    <property type="match status" value="1"/>
</dbReference>
<dbReference type="Pfam" id="PF00271">
    <property type="entry name" value="Helicase_C"/>
    <property type="match status" value="1"/>
</dbReference>
<evidence type="ECO:0000256" key="5">
    <source>
        <dbReference type="SAM" id="MobiDB-lite"/>
    </source>
</evidence>
<evidence type="ECO:0000256" key="3">
    <source>
        <dbReference type="ARBA" id="ARBA00022806"/>
    </source>
</evidence>
<feature type="region of interest" description="Disordered" evidence="5">
    <location>
        <begin position="789"/>
        <end position="812"/>
    </location>
</feature>
<dbReference type="Proteomes" id="UP000242515">
    <property type="component" value="Unassembled WGS sequence"/>
</dbReference>
<dbReference type="NCBIfam" id="NF008662">
    <property type="entry name" value="PRK11664.1"/>
    <property type="match status" value="1"/>
</dbReference>
<dbReference type="InterPro" id="IPR010225">
    <property type="entry name" value="HrpB"/>
</dbReference>
<dbReference type="SMART" id="SM00487">
    <property type="entry name" value="DEXDc"/>
    <property type="match status" value="1"/>
</dbReference>
<dbReference type="Gene3D" id="3.40.50.300">
    <property type="entry name" value="P-loop containing nucleotide triphosphate hydrolases"/>
    <property type="match status" value="2"/>
</dbReference>
<keyword evidence="2" id="KW-0378">Hydrolase</keyword>
<dbReference type="PANTHER" id="PTHR43519">
    <property type="entry name" value="ATP-DEPENDENT RNA HELICASE HRPB"/>
    <property type="match status" value="1"/>
</dbReference>
<keyword evidence="3 8" id="KW-0347">Helicase</keyword>
<keyword evidence="1" id="KW-0547">Nucleotide-binding</keyword>
<sequence length="812" mass="90756">MSTLPIHDVLDELVLALSHSPQVILQAPPGAGKSTWLPIQLLQRLPLNGKIIMLEPRRLAAKNVAFRLAHYLGEPPGETVGYRMRAEQCIGKTTRLEVVTEGVLTRRLQQDPMLEDISLVIIDEFHERSLQADLALAFMLDIQQGLRDDLKLLIMSATLDNRRLGEVLTQAPTITSEGRHFPVQRFYHGISSQGVFSVNLANKILEVLRHEQGDMLVFLPGEREIHQVISEVAARCPAGVELRPLYGALSIEQQQQAITISATGQRKVVFATNIAETSLTIEGISLIIDSVLERVSLFDLRAGAHRLKTQYISQSSMTQRAGRAGRLMPGKCWHLITTEQAERLAEQAPPEILRSDLTGLLLNVLAWGCQHVTALQWLDEPSQPALAYARAQLRQLAAIDATGALTPKGRKMAELGVAPRLAAMLIASDSINNSESTAAMLTAIIEQPERRGEGDLRDNLAAPSAGWNTRARQVCRKLGVSFTPSHPDKVLPLLLTAFADRIAYRRGATHRYQLADGRGATLGLDHPLTRYTWLIAVQLQLPADRHEAHIQLAFPFSLDDIRREAPQLITHRHALEWDESQAQFKVWQHDVIGEIIVSSRPGEKPNPEQLIAAYLVWIKDKGLAALPWDKSALELRERLGFAQQWLPELGWPSVTDTDLMDNLEGWLGPELAHLPSLGNFSRINLYEALKAQLSWEQWKCLETEVPTHITVPTGRKVAIDYLSPRAPLLSIKVQEMYGQQRPLTLARGRINVVIELLSPAQRPIQITQDLAGFWQGSWREVQKEMKGRYPKHLWPDDPANTLPTTRTRKSST</sequence>
<dbReference type="InterPro" id="IPR027417">
    <property type="entry name" value="P-loop_NTPase"/>
</dbReference>
<feature type="domain" description="Helicase ATP-binding" evidence="6">
    <location>
        <begin position="14"/>
        <end position="177"/>
    </location>
</feature>
<dbReference type="GO" id="GO:0005524">
    <property type="term" value="F:ATP binding"/>
    <property type="evidence" value="ECO:0007669"/>
    <property type="project" value="UniProtKB-KW"/>
</dbReference>
<dbReference type="GO" id="GO:0003676">
    <property type="term" value="F:nucleic acid binding"/>
    <property type="evidence" value="ECO:0007669"/>
    <property type="project" value="InterPro"/>
</dbReference>
<dbReference type="RefSeq" id="WP_092672270.1">
    <property type="nucleotide sequence ID" value="NZ_FOGC01000001.1"/>
</dbReference>
<evidence type="ECO:0000256" key="2">
    <source>
        <dbReference type="ARBA" id="ARBA00022801"/>
    </source>
</evidence>
<gene>
    <name evidence="8" type="ORF">SAMN05216522_101526</name>
</gene>
<evidence type="ECO:0000259" key="6">
    <source>
        <dbReference type="PROSITE" id="PS51192"/>
    </source>
</evidence>
<dbReference type="STRING" id="988801.SAMN05216522_101526"/>
<dbReference type="CDD" id="cd18791">
    <property type="entry name" value="SF2_C_RHA"/>
    <property type="match status" value="1"/>
</dbReference>
<dbReference type="CDD" id="cd17990">
    <property type="entry name" value="DEXHc_HrpB"/>
    <property type="match status" value="1"/>
</dbReference>
<dbReference type="OrthoDB" id="9805617at2"/>
<dbReference type="InterPro" id="IPR048333">
    <property type="entry name" value="HA2_WH"/>
</dbReference>
<protein>
    <submittedName>
        <fullName evidence="8">ATP-dependent helicase HrpB</fullName>
    </submittedName>
</protein>
<dbReference type="InterPro" id="IPR001650">
    <property type="entry name" value="Helicase_C-like"/>
</dbReference>
<reference evidence="9" key="1">
    <citation type="submission" date="2016-10" db="EMBL/GenBank/DDBJ databases">
        <authorList>
            <person name="Varghese N."/>
            <person name="Submissions S."/>
        </authorList>
    </citation>
    <scope>NUCLEOTIDE SEQUENCE [LARGE SCALE GENOMIC DNA]</scope>
    <source>
        <strain evidence="9">8N4</strain>
    </source>
</reference>
<keyword evidence="9" id="KW-1185">Reference proteome</keyword>
<accession>A0A1H9E723</accession>
<keyword evidence="4" id="KW-0067">ATP-binding</keyword>
<dbReference type="InterPro" id="IPR049614">
    <property type="entry name" value="HrpB_DEXH"/>
</dbReference>
<dbReference type="Pfam" id="PF04408">
    <property type="entry name" value="WHD_HA2"/>
    <property type="match status" value="1"/>
</dbReference>
<evidence type="ECO:0000256" key="1">
    <source>
        <dbReference type="ARBA" id="ARBA00022741"/>
    </source>
</evidence>
<dbReference type="GO" id="GO:0004386">
    <property type="term" value="F:helicase activity"/>
    <property type="evidence" value="ECO:0007669"/>
    <property type="project" value="UniProtKB-KW"/>
</dbReference>
<evidence type="ECO:0000313" key="9">
    <source>
        <dbReference type="Proteomes" id="UP000242515"/>
    </source>
</evidence>
<dbReference type="InterPro" id="IPR011545">
    <property type="entry name" value="DEAD/DEAH_box_helicase_dom"/>
</dbReference>
<dbReference type="FunFam" id="3.40.50.300:FF:002125">
    <property type="entry name" value="ATP-dependent helicase HrpB"/>
    <property type="match status" value="1"/>
</dbReference>
<dbReference type="InterPro" id="IPR013689">
    <property type="entry name" value="RNA_helicase_ATP-dep_HrpB_C"/>
</dbReference>
<dbReference type="SMART" id="SM00490">
    <property type="entry name" value="HELICc"/>
    <property type="match status" value="1"/>
</dbReference>
<dbReference type="AlphaFoldDB" id="A0A1H9E723"/>
<evidence type="ECO:0000256" key="4">
    <source>
        <dbReference type="ARBA" id="ARBA00022840"/>
    </source>
</evidence>
<dbReference type="Pfam" id="PF00270">
    <property type="entry name" value="DEAD"/>
    <property type="match status" value="1"/>
</dbReference>
<organism evidence="8 9">
    <name type="scientific">Rosenbergiella nectarea</name>
    <dbReference type="NCBI Taxonomy" id="988801"/>
    <lineage>
        <taxon>Bacteria</taxon>
        <taxon>Pseudomonadati</taxon>
        <taxon>Pseudomonadota</taxon>
        <taxon>Gammaproteobacteria</taxon>
        <taxon>Enterobacterales</taxon>
        <taxon>Erwiniaceae</taxon>
        <taxon>Rosenbergiella</taxon>
    </lineage>
</organism>
<name>A0A1H9E723_9GAMM</name>
<proteinExistence type="predicted"/>
<dbReference type="GO" id="GO:0016787">
    <property type="term" value="F:hydrolase activity"/>
    <property type="evidence" value="ECO:0007669"/>
    <property type="project" value="UniProtKB-KW"/>
</dbReference>
<dbReference type="NCBIfam" id="TIGR01970">
    <property type="entry name" value="DEAH_box_HrpB"/>
    <property type="match status" value="1"/>
</dbReference>
<dbReference type="EMBL" id="FOGC01000001">
    <property type="protein sequence ID" value="SEQ20698.1"/>
    <property type="molecule type" value="Genomic_DNA"/>
</dbReference>
<dbReference type="PANTHER" id="PTHR43519:SF1">
    <property type="entry name" value="ATP-DEPENDENT RNA HELICASE HRPB"/>
    <property type="match status" value="1"/>
</dbReference>
<dbReference type="Gene3D" id="1.20.120.1080">
    <property type="match status" value="1"/>
</dbReference>
<dbReference type="PROSITE" id="PS51192">
    <property type="entry name" value="HELICASE_ATP_BIND_1"/>
    <property type="match status" value="1"/>
</dbReference>
<feature type="domain" description="Helicase C-terminal" evidence="7">
    <location>
        <begin position="199"/>
        <end position="368"/>
    </location>
</feature>
<dbReference type="Pfam" id="PF08482">
    <property type="entry name" value="HrpB_C"/>
    <property type="match status" value="1"/>
</dbReference>
<dbReference type="InterPro" id="IPR007502">
    <property type="entry name" value="Helicase-assoc_dom"/>
</dbReference>
<dbReference type="SMART" id="SM00847">
    <property type="entry name" value="HA2"/>
    <property type="match status" value="1"/>
</dbReference>
<evidence type="ECO:0000259" key="7">
    <source>
        <dbReference type="PROSITE" id="PS51194"/>
    </source>
</evidence>
<dbReference type="PIRSF" id="PIRSF005496">
    <property type="entry name" value="ATP_hel_hrpB"/>
    <property type="match status" value="1"/>
</dbReference>